<organism evidence="3 4">
    <name type="scientific">Zunongwangia mangrovi</name>
    <dbReference type="NCBI Taxonomy" id="1334022"/>
    <lineage>
        <taxon>Bacteria</taxon>
        <taxon>Pseudomonadati</taxon>
        <taxon>Bacteroidota</taxon>
        <taxon>Flavobacteriia</taxon>
        <taxon>Flavobacteriales</taxon>
        <taxon>Flavobacteriaceae</taxon>
        <taxon>Zunongwangia</taxon>
    </lineage>
</organism>
<dbReference type="GO" id="GO:0016020">
    <property type="term" value="C:membrane"/>
    <property type="evidence" value="ECO:0007669"/>
    <property type="project" value="InterPro"/>
</dbReference>
<dbReference type="OrthoDB" id="9809908at2"/>
<feature type="transmembrane region" description="Helical" evidence="1">
    <location>
        <begin position="12"/>
        <end position="32"/>
    </location>
</feature>
<dbReference type="Gene3D" id="3.30.565.10">
    <property type="entry name" value="Histidine kinase-like ATPase, C-terminal domain"/>
    <property type="match status" value="1"/>
</dbReference>
<keyword evidence="1" id="KW-0812">Transmembrane</keyword>
<proteinExistence type="predicted"/>
<dbReference type="EMBL" id="FOKV01000003">
    <property type="protein sequence ID" value="SFC29795.1"/>
    <property type="molecule type" value="Genomic_DNA"/>
</dbReference>
<dbReference type="SUPFAM" id="SSF103473">
    <property type="entry name" value="MFS general substrate transporter"/>
    <property type="match status" value="1"/>
</dbReference>
<dbReference type="InterPro" id="IPR010559">
    <property type="entry name" value="Sig_transdc_His_kin_internal"/>
</dbReference>
<evidence type="ECO:0000256" key="1">
    <source>
        <dbReference type="SAM" id="Phobius"/>
    </source>
</evidence>
<feature type="transmembrane region" description="Helical" evidence="1">
    <location>
        <begin position="119"/>
        <end position="141"/>
    </location>
</feature>
<evidence type="ECO:0000313" key="3">
    <source>
        <dbReference type="EMBL" id="SFC29795.1"/>
    </source>
</evidence>
<feature type="transmembrane region" description="Helical" evidence="1">
    <location>
        <begin position="44"/>
        <end position="64"/>
    </location>
</feature>
<dbReference type="InterPro" id="IPR036259">
    <property type="entry name" value="MFS_trans_sf"/>
</dbReference>
<reference evidence="4" key="1">
    <citation type="submission" date="2016-10" db="EMBL/GenBank/DDBJ databases">
        <authorList>
            <person name="Varghese N."/>
            <person name="Submissions S."/>
        </authorList>
    </citation>
    <scope>NUCLEOTIDE SEQUENCE [LARGE SCALE GENOMIC DNA]</scope>
    <source>
        <strain evidence="4">DSM 24499</strain>
    </source>
</reference>
<dbReference type="PANTHER" id="PTHR34220">
    <property type="entry name" value="SENSOR HISTIDINE KINASE YPDA"/>
    <property type="match status" value="1"/>
</dbReference>
<feature type="domain" description="Signal transduction histidine kinase internal region" evidence="2">
    <location>
        <begin position="165"/>
        <end position="243"/>
    </location>
</feature>
<evidence type="ECO:0000313" key="4">
    <source>
        <dbReference type="Proteomes" id="UP000199438"/>
    </source>
</evidence>
<accession>A0A1I1I184</accession>
<dbReference type="Pfam" id="PF06580">
    <property type="entry name" value="His_kinase"/>
    <property type="match status" value="1"/>
</dbReference>
<keyword evidence="1" id="KW-1133">Transmembrane helix</keyword>
<dbReference type="AlphaFoldDB" id="A0A1I1I184"/>
<gene>
    <name evidence="3" type="ORF">SAMN04487907_103244</name>
</gene>
<dbReference type="STRING" id="1334022.SAMN04487907_103244"/>
<feature type="transmembrane region" description="Helical" evidence="1">
    <location>
        <begin position="76"/>
        <end position="99"/>
    </location>
</feature>
<keyword evidence="4" id="KW-1185">Reference proteome</keyword>
<dbReference type="Proteomes" id="UP000199438">
    <property type="component" value="Unassembled WGS sequence"/>
</dbReference>
<dbReference type="InterPro" id="IPR036890">
    <property type="entry name" value="HATPase_C_sf"/>
</dbReference>
<name>A0A1I1I184_9FLAO</name>
<protein>
    <recommendedName>
        <fullName evidence="2">Signal transduction histidine kinase internal region domain-containing protein</fullName>
    </recommendedName>
</protein>
<keyword evidence="1" id="KW-0472">Membrane</keyword>
<dbReference type="GO" id="GO:0000155">
    <property type="term" value="F:phosphorelay sensor kinase activity"/>
    <property type="evidence" value="ECO:0007669"/>
    <property type="project" value="InterPro"/>
</dbReference>
<dbReference type="PANTHER" id="PTHR34220:SF7">
    <property type="entry name" value="SENSOR HISTIDINE KINASE YPDA"/>
    <property type="match status" value="1"/>
</dbReference>
<evidence type="ECO:0000259" key="2">
    <source>
        <dbReference type="Pfam" id="PF06580"/>
    </source>
</evidence>
<sequence length="353" mass="41210">MLLKLTIKIFKKLLLHSLFWVAVLFFYMFFFAIDDSDLWLSARFSIALMPVTIGTTYIFSYTLIPKYLSKRKYFLFGLYSFYALVISASLIIFSAFYGYLLVFGLQWEGSYPVSKGLTFIYFAVYLVIVLGCGLSLTKSYFKTLNKNEELKNTLLESELQLKIQELQYLKMQIHPHFLFNTLNTIYGLALTKKDSAPDMILKLADLLDYILYETKKNKVPLKREIQHLKDYIELEKLRFGDRLIAEINIAEFSSNIEIPPMLFLPFLENSFKHGKSSEGILKIKMKLEIIENQLVFFLKNSVPKQKEILDQNSGIGLENIQRRLQYIYGKAYDLELSTSKNEYSILLKIPLKF</sequence>
<dbReference type="InterPro" id="IPR050640">
    <property type="entry name" value="Bact_2-comp_sensor_kinase"/>
</dbReference>